<dbReference type="SUPFAM" id="SSF51182">
    <property type="entry name" value="RmlC-like cupins"/>
    <property type="match status" value="1"/>
</dbReference>
<dbReference type="WBParaSite" id="ALUE_0000729001-mRNA-1">
    <property type="protein sequence ID" value="ALUE_0000729001-mRNA-1"/>
    <property type="gene ID" value="ALUE_0000729001"/>
</dbReference>
<dbReference type="InterPro" id="IPR012864">
    <property type="entry name" value="PCO/ADO"/>
</dbReference>
<dbReference type="Pfam" id="PF07847">
    <property type="entry name" value="PCO_ADO"/>
    <property type="match status" value="1"/>
</dbReference>
<dbReference type="InterPro" id="IPR014710">
    <property type="entry name" value="RmlC-like_jellyroll"/>
</dbReference>
<keyword evidence="3" id="KW-0408">Iron</keyword>
<evidence type="ECO:0000313" key="4">
    <source>
        <dbReference type="Proteomes" id="UP000036681"/>
    </source>
</evidence>
<accession>A0A0M3HW39</accession>
<dbReference type="GO" id="GO:0016702">
    <property type="term" value="F:oxidoreductase activity, acting on single donors with incorporation of molecular oxygen, incorporation of two atoms of oxygen"/>
    <property type="evidence" value="ECO:0007669"/>
    <property type="project" value="InterPro"/>
</dbReference>
<evidence type="ECO:0000313" key="5">
    <source>
        <dbReference type="WBParaSite" id="ALUE_0000729001-mRNA-1"/>
    </source>
</evidence>
<keyword evidence="2" id="KW-0560">Oxidoreductase</keyword>
<evidence type="ECO:0000256" key="2">
    <source>
        <dbReference type="ARBA" id="ARBA00023002"/>
    </source>
</evidence>
<organism evidence="4 5">
    <name type="scientific">Ascaris lumbricoides</name>
    <name type="common">Giant roundworm</name>
    <dbReference type="NCBI Taxonomy" id="6252"/>
    <lineage>
        <taxon>Eukaryota</taxon>
        <taxon>Metazoa</taxon>
        <taxon>Ecdysozoa</taxon>
        <taxon>Nematoda</taxon>
        <taxon>Chromadorea</taxon>
        <taxon>Rhabditida</taxon>
        <taxon>Spirurina</taxon>
        <taxon>Ascaridomorpha</taxon>
        <taxon>Ascaridoidea</taxon>
        <taxon>Ascarididae</taxon>
        <taxon>Ascaris</taxon>
    </lineage>
</organism>
<evidence type="ECO:0000256" key="1">
    <source>
        <dbReference type="ARBA" id="ARBA00022723"/>
    </source>
</evidence>
<dbReference type="Gene3D" id="2.60.120.10">
    <property type="entry name" value="Jelly Rolls"/>
    <property type="match status" value="1"/>
</dbReference>
<dbReference type="GO" id="GO:0046872">
    <property type="term" value="F:metal ion binding"/>
    <property type="evidence" value="ECO:0007669"/>
    <property type="project" value="UniProtKB-KW"/>
</dbReference>
<keyword evidence="4" id="KW-1185">Reference proteome</keyword>
<dbReference type="CDD" id="cd20289">
    <property type="entry name" value="cupin_ADO"/>
    <property type="match status" value="1"/>
</dbReference>
<sequence length="238" mass="27067">MERQTLRALLKEASLLSQKLLVSPRGNTDPTTSSADQSVLVANLSRLVNSISQDTLAIKLPDEVMLTYMMSPLYYADVYEDRLMHACLFGFCRKGGIMPLHDHLQMHGFVKVIRGSVSITSYSWLSVEEEEQEMKKNIIRSFRGRPVRYEGTVIRTSGDDCVHLDPKHGNLHSMVALDVGTTFFDLLVPGYGDRPCSFFETRPRDPRPSDSGICFVKQVPMPRWYVCDTIPYDRIMQL</sequence>
<name>A0A0M3HW39_ASCLU</name>
<dbReference type="Proteomes" id="UP000036681">
    <property type="component" value="Unplaced"/>
</dbReference>
<evidence type="ECO:0000256" key="3">
    <source>
        <dbReference type="ARBA" id="ARBA00023004"/>
    </source>
</evidence>
<reference evidence="5" key="1">
    <citation type="submission" date="2017-02" db="UniProtKB">
        <authorList>
            <consortium name="WormBaseParasite"/>
        </authorList>
    </citation>
    <scope>IDENTIFICATION</scope>
</reference>
<keyword evidence="1" id="KW-0479">Metal-binding</keyword>
<proteinExistence type="predicted"/>
<dbReference type="PANTHER" id="PTHR22966">
    <property type="entry name" value="2-AMINOETHANETHIOL DIOXYGENASE"/>
    <property type="match status" value="1"/>
</dbReference>
<dbReference type="PANTHER" id="PTHR22966:SF61">
    <property type="entry name" value="2-AMINOETHANETHIOL DIOXYGENASE"/>
    <property type="match status" value="1"/>
</dbReference>
<dbReference type="AlphaFoldDB" id="A0A0M3HW39"/>
<dbReference type="GO" id="GO:0005739">
    <property type="term" value="C:mitochondrion"/>
    <property type="evidence" value="ECO:0007669"/>
    <property type="project" value="TreeGrafter"/>
</dbReference>
<dbReference type="InterPro" id="IPR011051">
    <property type="entry name" value="RmlC_Cupin_sf"/>
</dbReference>
<protein>
    <submittedName>
        <fullName evidence="5">2-aminoethanethiol dioxygenase</fullName>
    </submittedName>
</protein>